<gene>
    <name evidence="1" type="ORF">KR50_08560</name>
</gene>
<dbReference type="EMBL" id="JXRR01000008">
    <property type="protein sequence ID" value="KIL50975.1"/>
    <property type="molecule type" value="Genomic_DNA"/>
</dbReference>
<accession>A0A0C2RL63</accession>
<protein>
    <submittedName>
        <fullName evidence="1">Uncharacterized protein</fullName>
    </submittedName>
</protein>
<organism evidence="1 2">
    <name type="scientific">Jeotgalibacillus campisalis</name>
    <dbReference type="NCBI Taxonomy" id="220754"/>
    <lineage>
        <taxon>Bacteria</taxon>
        <taxon>Bacillati</taxon>
        <taxon>Bacillota</taxon>
        <taxon>Bacilli</taxon>
        <taxon>Bacillales</taxon>
        <taxon>Caryophanaceae</taxon>
        <taxon>Jeotgalibacillus</taxon>
    </lineage>
</organism>
<sequence length="42" mass="4677">MNGNGFETDVTFKMVHWIIILAAYYEYSVVSAGRFASANMGD</sequence>
<dbReference type="PATRIC" id="fig|220754.4.peg.876"/>
<keyword evidence="2" id="KW-1185">Reference proteome</keyword>
<reference evidence="1 2" key="1">
    <citation type="submission" date="2015-01" db="EMBL/GenBank/DDBJ databases">
        <title>Jeotgalibacillus campisalis genome sequencing.</title>
        <authorList>
            <person name="Goh K.M."/>
            <person name="Chan K.-G."/>
            <person name="Yaakop A.S."/>
            <person name="Ee R."/>
            <person name="Gan H.M."/>
            <person name="Chan C.S."/>
        </authorList>
    </citation>
    <scope>NUCLEOTIDE SEQUENCE [LARGE SCALE GENOMIC DNA]</scope>
    <source>
        <strain evidence="1 2">SF-57</strain>
    </source>
</reference>
<evidence type="ECO:0000313" key="1">
    <source>
        <dbReference type="EMBL" id="KIL50975.1"/>
    </source>
</evidence>
<proteinExistence type="predicted"/>
<name>A0A0C2RL63_9BACL</name>
<comment type="caution">
    <text evidence="1">The sequence shown here is derived from an EMBL/GenBank/DDBJ whole genome shotgun (WGS) entry which is preliminary data.</text>
</comment>
<dbReference type="Proteomes" id="UP000031972">
    <property type="component" value="Unassembled WGS sequence"/>
</dbReference>
<dbReference type="AlphaFoldDB" id="A0A0C2RL63"/>
<evidence type="ECO:0000313" key="2">
    <source>
        <dbReference type="Proteomes" id="UP000031972"/>
    </source>
</evidence>